<reference evidence="2" key="1">
    <citation type="submission" date="2020-11" db="EMBL/GenBank/DDBJ databases">
        <authorList>
            <person name="Tran Van P."/>
        </authorList>
    </citation>
    <scope>NUCLEOTIDE SEQUENCE</scope>
</reference>
<dbReference type="EMBL" id="CAJPEV010024657">
    <property type="protein sequence ID" value="CAG0908523.1"/>
    <property type="molecule type" value="Genomic_DNA"/>
</dbReference>
<evidence type="ECO:0000313" key="3">
    <source>
        <dbReference type="Proteomes" id="UP000677054"/>
    </source>
</evidence>
<name>A0A7R9AJW3_9CRUS</name>
<organism evidence="2">
    <name type="scientific">Darwinula stevensoni</name>
    <dbReference type="NCBI Taxonomy" id="69355"/>
    <lineage>
        <taxon>Eukaryota</taxon>
        <taxon>Metazoa</taxon>
        <taxon>Ecdysozoa</taxon>
        <taxon>Arthropoda</taxon>
        <taxon>Crustacea</taxon>
        <taxon>Oligostraca</taxon>
        <taxon>Ostracoda</taxon>
        <taxon>Podocopa</taxon>
        <taxon>Podocopida</taxon>
        <taxon>Darwinulocopina</taxon>
        <taxon>Darwinuloidea</taxon>
        <taxon>Darwinulidae</taxon>
        <taxon>Darwinula</taxon>
    </lineage>
</organism>
<evidence type="ECO:0000313" key="2">
    <source>
        <dbReference type="EMBL" id="CAD7255372.1"/>
    </source>
</evidence>
<feature type="compositionally biased region" description="Low complexity" evidence="1">
    <location>
        <begin position="29"/>
        <end position="80"/>
    </location>
</feature>
<protein>
    <submittedName>
        <fullName evidence="2">Uncharacterized protein</fullName>
    </submittedName>
</protein>
<dbReference type="Proteomes" id="UP000677054">
    <property type="component" value="Unassembled WGS sequence"/>
</dbReference>
<gene>
    <name evidence="2" type="ORF">DSTB1V02_LOCUS15117</name>
</gene>
<keyword evidence="3" id="KW-1185">Reference proteome</keyword>
<feature type="non-terminal residue" evidence="2">
    <location>
        <position position="86"/>
    </location>
</feature>
<dbReference type="AlphaFoldDB" id="A0A7R9AJW3"/>
<sequence>MEIICDFRFADGTPCPRRSAGRCAPPGPTGSRSPRPSSERTSTTKSPFLSTTSWSWTRRDWSSGSSPWSPWGRSRSISSRKVPEFF</sequence>
<evidence type="ECO:0000256" key="1">
    <source>
        <dbReference type="SAM" id="MobiDB-lite"/>
    </source>
</evidence>
<accession>A0A7R9AJW3</accession>
<feature type="region of interest" description="Disordered" evidence="1">
    <location>
        <begin position="16"/>
        <end position="86"/>
    </location>
</feature>
<dbReference type="EMBL" id="LR924175">
    <property type="protein sequence ID" value="CAD7255372.1"/>
    <property type="molecule type" value="Genomic_DNA"/>
</dbReference>
<proteinExistence type="predicted"/>